<organism evidence="2 3">
    <name type="scientific">Photobacterium alginatilyticum</name>
    <dbReference type="NCBI Taxonomy" id="1775171"/>
    <lineage>
        <taxon>Bacteria</taxon>
        <taxon>Pseudomonadati</taxon>
        <taxon>Pseudomonadota</taxon>
        <taxon>Gammaproteobacteria</taxon>
        <taxon>Vibrionales</taxon>
        <taxon>Vibrionaceae</taxon>
        <taxon>Photobacterium</taxon>
    </lineage>
</organism>
<reference evidence="2 3" key="1">
    <citation type="journal article" date="2017" name="Int. J. Syst. Evol. Microbiol.">
        <title>Photobacterium alginatilyticum sp. nov., a marine bacterium isolated from bottom seawater.</title>
        <authorList>
            <person name="Wang X."/>
            <person name="Wang Y."/>
            <person name="Yang X."/>
            <person name="Sun H."/>
            <person name="Li B."/>
            <person name="Zhang X.H."/>
        </authorList>
    </citation>
    <scope>NUCLEOTIDE SEQUENCE [LARGE SCALE GENOMIC DNA]</scope>
    <source>
        <strain evidence="2 3">P03D4</strain>
    </source>
</reference>
<evidence type="ECO:0000313" key="3">
    <source>
        <dbReference type="Proteomes" id="UP000738517"/>
    </source>
</evidence>
<gene>
    <name evidence="2" type="ORF">EIZ48_05205</name>
</gene>
<proteinExistence type="predicted"/>
<feature type="chain" id="PRO_5047229131" description="DUF1176 domain-containing protein" evidence="1">
    <location>
        <begin position="21"/>
        <end position="257"/>
    </location>
</feature>
<accession>A0ABW9YE14</accession>
<protein>
    <recommendedName>
        <fullName evidence="4">DUF1176 domain-containing protein</fullName>
    </recommendedName>
</protein>
<feature type="signal peptide" evidence="1">
    <location>
        <begin position="1"/>
        <end position="20"/>
    </location>
</feature>
<keyword evidence="1" id="KW-0732">Signal</keyword>
<name>A0ABW9YE14_9GAMM</name>
<dbReference type="RefSeq" id="WP_160649031.1">
    <property type="nucleotide sequence ID" value="NZ_RSEJ01000004.1"/>
</dbReference>
<sequence length="257" mass="28373">MISHKMIGLLALTVSCTAQAAEPVYDTDGTATRITSYSNGPVKQIEVRSSSNYYMEALVYAQSPTIECTMAELISESTQEAFSTIGLTPTPFGFVVHGELPKSNETLAKALKISCEDGEQSFTVFHKVPASPSIQLQPDLQGEEWIPPYKYRPGFFLNLNYQAQAYIDNHSSDGVCTSNMLTGVLPEFNFIQDGKSQFISDSFEVSGKGFYTSIHSPYFVRGITCSNAGGKTILTEEWQLSRYQPNDISLNITESYD</sequence>
<evidence type="ECO:0000256" key="1">
    <source>
        <dbReference type="SAM" id="SignalP"/>
    </source>
</evidence>
<keyword evidence="3" id="KW-1185">Reference proteome</keyword>
<dbReference type="EMBL" id="RSEJ01000004">
    <property type="protein sequence ID" value="NBI51968.1"/>
    <property type="molecule type" value="Genomic_DNA"/>
</dbReference>
<dbReference type="Proteomes" id="UP000738517">
    <property type="component" value="Unassembled WGS sequence"/>
</dbReference>
<evidence type="ECO:0000313" key="2">
    <source>
        <dbReference type="EMBL" id="NBI51968.1"/>
    </source>
</evidence>
<evidence type="ECO:0008006" key="4">
    <source>
        <dbReference type="Google" id="ProtNLM"/>
    </source>
</evidence>
<dbReference type="PROSITE" id="PS51257">
    <property type="entry name" value="PROKAR_LIPOPROTEIN"/>
    <property type="match status" value="1"/>
</dbReference>
<comment type="caution">
    <text evidence="2">The sequence shown here is derived from an EMBL/GenBank/DDBJ whole genome shotgun (WGS) entry which is preliminary data.</text>
</comment>